<dbReference type="Gene3D" id="1.10.245.10">
    <property type="entry name" value="SWIB/MDM2 domain"/>
    <property type="match status" value="1"/>
</dbReference>
<proteinExistence type="predicted"/>
<accession>A0A2U1N1W7</accession>
<protein>
    <submittedName>
        <fullName evidence="3">SWIB/MDM2 domain-containing protein</fullName>
    </submittedName>
</protein>
<sequence length="489" mass="54826">MNNNNNPPKNPNVPPKPSLQPQLQQPFSSQFQLSQYAAAHAHAQAIAQVQSKAQAKAAAHAQANQAQYQAQLQAQAKRGRPPGVSNAGSELTPGGRNKKKQKVNGKQLQDRVAGILPSSELYTELLEFESRVDAAILRKKVDIQEAVKNPPSVQKTLRIYVFNTFANQVGTIPKNPNAEPPSWTLKIVGRILEDGVDPEQAGLMAKSNPIYPKFSTFFKRVTIGLDQRLYPENQIVWDSSRTPAPHEGFEVKRKGDKEFNVQIKLEMTYLPEKFKLSAPLMEVLGIEVDTRARISSAIWQYVKARKLQNADDPSFFNCDPPLLKVFGEEKVKFTMVPQKISNHLSPPQPVHLEHKIKLSGNSPTGNACYDVLVDVPVLSPKELNGLLAFTDKTKEIEAYDEGICTVIRKINEHRKRRAFFLGFSESPVEFIDALVESQGRDLKVLSGEASRNGEKEHRADFYNQTWVEDAVIRYLNRRPGTRARVEAHK</sequence>
<feature type="compositionally biased region" description="Pro residues" evidence="1">
    <location>
        <begin position="8"/>
        <end position="18"/>
    </location>
</feature>
<evidence type="ECO:0000256" key="1">
    <source>
        <dbReference type="SAM" id="MobiDB-lite"/>
    </source>
</evidence>
<dbReference type="Pfam" id="PF02201">
    <property type="entry name" value="SWIB"/>
    <property type="match status" value="1"/>
</dbReference>
<comment type="caution">
    <text evidence="3">The sequence shown here is derived from an EMBL/GenBank/DDBJ whole genome shotgun (WGS) entry which is preliminary data.</text>
</comment>
<dbReference type="CDD" id="cd10568">
    <property type="entry name" value="SWIB_like"/>
    <property type="match status" value="1"/>
</dbReference>
<dbReference type="PANTHER" id="PTHR13844">
    <property type="entry name" value="SWI/SNF-RELATED MATRIX-ASSOCIATED ACTIN-DEPENDENT REGULATOR OF CHROMATIN SUBFAMILY D"/>
    <property type="match status" value="1"/>
</dbReference>
<dbReference type="InterPro" id="IPR019835">
    <property type="entry name" value="SWIB_domain"/>
</dbReference>
<evidence type="ECO:0000313" key="4">
    <source>
        <dbReference type="Proteomes" id="UP000245207"/>
    </source>
</evidence>
<dbReference type="SMART" id="SM00151">
    <property type="entry name" value="SWIB"/>
    <property type="match status" value="1"/>
</dbReference>
<keyword evidence="4" id="KW-1185">Reference proteome</keyword>
<feature type="domain" description="DM2" evidence="2">
    <location>
        <begin position="269"/>
        <end position="346"/>
    </location>
</feature>
<dbReference type="STRING" id="35608.A0A2U1N1W7"/>
<feature type="compositionally biased region" description="Low complexity" evidence="1">
    <location>
        <begin position="19"/>
        <end position="28"/>
    </location>
</feature>
<reference evidence="3 4" key="1">
    <citation type="journal article" date="2018" name="Mol. Plant">
        <title>The genome of Artemisia annua provides insight into the evolution of Asteraceae family and artemisinin biosynthesis.</title>
        <authorList>
            <person name="Shen Q."/>
            <person name="Zhang L."/>
            <person name="Liao Z."/>
            <person name="Wang S."/>
            <person name="Yan T."/>
            <person name="Shi P."/>
            <person name="Liu M."/>
            <person name="Fu X."/>
            <person name="Pan Q."/>
            <person name="Wang Y."/>
            <person name="Lv Z."/>
            <person name="Lu X."/>
            <person name="Zhang F."/>
            <person name="Jiang W."/>
            <person name="Ma Y."/>
            <person name="Chen M."/>
            <person name="Hao X."/>
            <person name="Li L."/>
            <person name="Tang Y."/>
            <person name="Lv G."/>
            <person name="Zhou Y."/>
            <person name="Sun X."/>
            <person name="Brodelius P.E."/>
            <person name="Rose J.K.C."/>
            <person name="Tang K."/>
        </authorList>
    </citation>
    <scope>NUCLEOTIDE SEQUENCE [LARGE SCALE GENOMIC DNA]</scope>
    <source>
        <strain evidence="4">cv. Huhao1</strain>
        <tissue evidence="3">Leaf</tissue>
    </source>
</reference>
<feature type="region of interest" description="Disordered" evidence="1">
    <location>
        <begin position="1"/>
        <end position="28"/>
    </location>
</feature>
<dbReference type="Proteomes" id="UP000245207">
    <property type="component" value="Unassembled WGS sequence"/>
</dbReference>
<dbReference type="EMBL" id="PKPP01003825">
    <property type="protein sequence ID" value="PWA67483.1"/>
    <property type="molecule type" value="Genomic_DNA"/>
</dbReference>
<dbReference type="OrthoDB" id="10263741at2759"/>
<dbReference type="SUPFAM" id="SSF47592">
    <property type="entry name" value="SWIB/MDM2 domain"/>
    <property type="match status" value="1"/>
</dbReference>
<name>A0A2U1N1W7_ARTAN</name>
<gene>
    <name evidence="3" type="ORF">CTI12_AA317010</name>
</gene>
<organism evidence="3 4">
    <name type="scientific">Artemisia annua</name>
    <name type="common">Sweet wormwood</name>
    <dbReference type="NCBI Taxonomy" id="35608"/>
    <lineage>
        <taxon>Eukaryota</taxon>
        <taxon>Viridiplantae</taxon>
        <taxon>Streptophyta</taxon>
        <taxon>Embryophyta</taxon>
        <taxon>Tracheophyta</taxon>
        <taxon>Spermatophyta</taxon>
        <taxon>Magnoliopsida</taxon>
        <taxon>eudicotyledons</taxon>
        <taxon>Gunneridae</taxon>
        <taxon>Pentapetalae</taxon>
        <taxon>asterids</taxon>
        <taxon>campanulids</taxon>
        <taxon>Asterales</taxon>
        <taxon>Asteraceae</taxon>
        <taxon>Asteroideae</taxon>
        <taxon>Anthemideae</taxon>
        <taxon>Artemisiinae</taxon>
        <taxon>Artemisia</taxon>
    </lineage>
</organism>
<dbReference type="InterPro" id="IPR003121">
    <property type="entry name" value="SWIB_MDM2_domain"/>
</dbReference>
<evidence type="ECO:0000313" key="3">
    <source>
        <dbReference type="EMBL" id="PWA67483.1"/>
    </source>
</evidence>
<dbReference type="AlphaFoldDB" id="A0A2U1N1W7"/>
<feature type="region of interest" description="Disordered" evidence="1">
    <location>
        <begin position="69"/>
        <end position="108"/>
    </location>
</feature>
<dbReference type="PROSITE" id="PS51925">
    <property type="entry name" value="SWIB_MDM2"/>
    <property type="match status" value="1"/>
</dbReference>
<evidence type="ECO:0000259" key="2">
    <source>
        <dbReference type="PROSITE" id="PS51925"/>
    </source>
</evidence>
<dbReference type="InterPro" id="IPR036885">
    <property type="entry name" value="SWIB_MDM2_dom_sf"/>
</dbReference>